<accession>A0A9X1QL34</accession>
<protein>
    <submittedName>
        <fullName evidence="1">Uncharacterized protein</fullName>
    </submittedName>
</protein>
<dbReference type="NCBIfam" id="NF047650">
    <property type="entry name" value="lipo_NMCC_0638"/>
    <property type="match status" value="1"/>
</dbReference>
<sequence length="179" mass="19520">MIIASFAAAALAAQSPNVAEDPRATAGVAVFFDLCGSTVAKVETPVDPARFKFTKLSAKTVNEIRPESKGQPFWDVQDQQTELRALVHIETNGVCALEIVEASEDATRSQFANRLQTLAGRLGGTLVPQPDKVKKVKGKPMTSSEWRIVTPSQTFRAGLTTYPDARFMTQHIAMLTEDR</sequence>
<keyword evidence="2" id="KW-1185">Reference proteome</keyword>
<proteinExistence type="predicted"/>
<reference evidence="1" key="1">
    <citation type="submission" date="2022-01" db="EMBL/GenBank/DDBJ databases">
        <authorList>
            <person name="Jo J.-H."/>
            <person name="Im W.-T."/>
        </authorList>
    </citation>
    <scope>NUCLEOTIDE SEQUENCE</scope>
    <source>
        <strain evidence="1">G124</strain>
    </source>
</reference>
<evidence type="ECO:0000313" key="1">
    <source>
        <dbReference type="EMBL" id="MCF2514007.1"/>
    </source>
</evidence>
<dbReference type="AlphaFoldDB" id="A0A9X1QL34"/>
<dbReference type="EMBL" id="JAKFGM010000001">
    <property type="protein sequence ID" value="MCF2514007.1"/>
    <property type="molecule type" value="Genomic_DNA"/>
</dbReference>
<dbReference type="RefSeq" id="WP_235066492.1">
    <property type="nucleotide sequence ID" value="NZ_JAKFGM010000001.1"/>
</dbReference>
<comment type="caution">
    <text evidence="1">The sequence shown here is derived from an EMBL/GenBank/DDBJ whole genome shotgun (WGS) entry which is preliminary data.</text>
</comment>
<gene>
    <name evidence="1" type="ORF">LVY65_02840</name>
</gene>
<dbReference type="Proteomes" id="UP001139410">
    <property type="component" value="Unassembled WGS sequence"/>
</dbReference>
<name>A0A9X1QL34_9SPHN</name>
<organism evidence="1 2">
    <name type="scientific">Sphingomonas cremea</name>
    <dbReference type="NCBI Taxonomy" id="2904799"/>
    <lineage>
        <taxon>Bacteria</taxon>
        <taxon>Pseudomonadati</taxon>
        <taxon>Pseudomonadota</taxon>
        <taxon>Alphaproteobacteria</taxon>
        <taxon>Sphingomonadales</taxon>
        <taxon>Sphingomonadaceae</taxon>
        <taxon>Sphingomonas</taxon>
    </lineage>
</organism>
<evidence type="ECO:0000313" key="2">
    <source>
        <dbReference type="Proteomes" id="UP001139410"/>
    </source>
</evidence>